<dbReference type="InterPro" id="IPR039657">
    <property type="entry name" value="Dimethylallyltransferase"/>
</dbReference>
<evidence type="ECO:0000256" key="5">
    <source>
        <dbReference type="ARBA" id="ARBA00022694"/>
    </source>
</evidence>
<comment type="cofactor">
    <cofactor evidence="1 10">
        <name>Mg(2+)</name>
        <dbReference type="ChEBI" id="CHEBI:18420"/>
    </cofactor>
</comment>
<dbReference type="PANTHER" id="PTHR11088">
    <property type="entry name" value="TRNA DIMETHYLALLYLTRANSFERASE"/>
    <property type="match status" value="1"/>
</dbReference>
<feature type="site" description="Interaction with substrate tRNA" evidence="10">
    <location>
        <position position="127"/>
    </location>
</feature>
<feature type="binding site" evidence="10">
    <location>
        <begin position="14"/>
        <end position="21"/>
    </location>
    <ligand>
        <name>ATP</name>
        <dbReference type="ChEBI" id="CHEBI:30616"/>
    </ligand>
</feature>
<feature type="site" description="Interaction with substrate tRNA" evidence="10">
    <location>
        <position position="105"/>
    </location>
</feature>
<comment type="function">
    <text evidence="2 10 12">Catalyzes the transfer of a dimethylallyl group onto the adenine at position 37 in tRNAs that read codons beginning with uridine, leading to the formation of N6-(dimethylallyl)adenosine (i(6)A).</text>
</comment>
<evidence type="ECO:0000256" key="7">
    <source>
        <dbReference type="ARBA" id="ARBA00022840"/>
    </source>
</evidence>
<dbReference type="GO" id="GO:0006400">
    <property type="term" value="P:tRNA modification"/>
    <property type="evidence" value="ECO:0007669"/>
    <property type="project" value="TreeGrafter"/>
</dbReference>
<evidence type="ECO:0000256" key="2">
    <source>
        <dbReference type="ARBA" id="ARBA00003213"/>
    </source>
</evidence>
<dbReference type="FunFam" id="1.10.20.140:FF:000001">
    <property type="entry name" value="tRNA dimethylallyltransferase"/>
    <property type="match status" value="1"/>
</dbReference>
<dbReference type="KEGG" id="dov:DSCO28_27730"/>
<name>A0A5K7ZP31_9BACT</name>
<dbReference type="GO" id="GO:0052381">
    <property type="term" value="F:tRNA dimethylallyltransferase activity"/>
    <property type="evidence" value="ECO:0007669"/>
    <property type="project" value="UniProtKB-UniRule"/>
</dbReference>
<dbReference type="Proteomes" id="UP000425960">
    <property type="component" value="Chromosome"/>
</dbReference>
<keyword evidence="7 10" id="KW-0067">ATP-binding</keyword>
<evidence type="ECO:0000256" key="13">
    <source>
        <dbReference type="RuleBase" id="RU003785"/>
    </source>
</evidence>
<evidence type="ECO:0000256" key="3">
    <source>
        <dbReference type="ARBA" id="ARBA00005842"/>
    </source>
</evidence>
<comment type="catalytic activity">
    <reaction evidence="9 10 11">
        <text>adenosine(37) in tRNA + dimethylallyl diphosphate = N(6)-dimethylallyladenosine(37) in tRNA + diphosphate</text>
        <dbReference type="Rhea" id="RHEA:26482"/>
        <dbReference type="Rhea" id="RHEA-COMP:10162"/>
        <dbReference type="Rhea" id="RHEA-COMP:10375"/>
        <dbReference type="ChEBI" id="CHEBI:33019"/>
        <dbReference type="ChEBI" id="CHEBI:57623"/>
        <dbReference type="ChEBI" id="CHEBI:74411"/>
        <dbReference type="ChEBI" id="CHEBI:74415"/>
        <dbReference type="EC" id="2.5.1.75"/>
    </reaction>
</comment>
<evidence type="ECO:0000256" key="11">
    <source>
        <dbReference type="RuleBase" id="RU003783"/>
    </source>
</evidence>
<comment type="subunit">
    <text evidence="10">Monomer.</text>
</comment>
<feature type="binding site" evidence="10">
    <location>
        <begin position="16"/>
        <end position="21"/>
    </location>
    <ligand>
        <name>substrate</name>
    </ligand>
</feature>
<evidence type="ECO:0000256" key="6">
    <source>
        <dbReference type="ARBA" id="ARBA00022741"/>
    </source>
</evidence>
<dbReference type="SUPFAM" id="SSF52540">
    <property type="entry name" value="P-loop containing nucleoside triphosphate hydrolases"/>
    <property type="match status" value="2"/>
</dbReference>
<evidence type="ECO:0000256" key="1">
    <source>
        <dbReference type="ARBA" id="ARBA00001946"/>
    </source>
</evidence>
<dbReference type="InterPro" id="IPR018022">
    <property type="entry name" value="IPT"/>
</dbReference>
<reference evidence="14 15" key="1">
    <citation type="submission" date="2019-11" db="EMBL/GenBank/DDBJ databases">
        <title>Comparative genomics of hydrocarbon-degrading Desulfosarcina strains.</title>
        <authorList>
            <person name="Watanabe M."/>
            <person name="Kojima H."/>
            <person name="Fukui M."/>
        </authorList>
    </citation>
    <scope>NUCLEOTIDE SEQUENCE [LARGE SCALE GENOMIC DNA]</scope>
    <source>
        <strain evidence="14 15">28bB2T</strain>
    </source>
</reference>
<dbReference type="EC" id="2.5.1.75" evidence="10"/>
<comment type="similarity">
    <text evidence="3 10 13">Belongs to the IPP transferase family.</text>
</comment>
<dbReference type="Pfam" id="PF01715">
    <property type="entry name" value="IPPT"/>
    <property type="match status" value="1"/>
</dbReference>
<dbReference type="HAMAP" id="MF_00185">
    <property type="entry name" value="IPP_trans"/>
    <property type="match status" value="1"/>
</dbReference>
<keyword evidence="4 10" id="KW-0808">Transferase</keyword>
<gene>
    <name evidence="10 14" type="primary">miaA</name>
    <name evidence="14" type="ORF">DSCO28_27730</name>
</gene>
<keyword evidence="5 10" id="KW-0819">tRNA processing</keyword>
<evidence type="ECO:0000256" key="9">
    <source>
        <dbReference type="ARBA" id="ARBA00049563"/>
    </source>
</evidence>
<dbReference type="PANTHER" id="PTHR11088:SF60">
    <property type="entry name" value="TRNA DIMETHYLALLYLTRANSFERASE"/>
    <property type="match status" value="1"/>
</dbReference>
<dbReference type="Gene3D" id="1.10.20.140">
    <property type="match status" value="1"/>
</dbReference>
<proteinExistence type="inferred from homology"/>
<accession>A0A5K7ZP31</accession>
<dbReference type="InterPro" id="IPR027417">
    <property type="entry name" value="P-loop_NTPase"/>
</dbReference>
<keyword evidence="6 10" id="KW-0547">Nucleotide-binding</keyword>
<sequence length="308" mass="34364">MSPLSKSKIVVVCGPTGAGKTGFAIDLARRFNGEIIGADSMQIYRHMDIGTAKPTPAEQAAVLHHMIDIVDPDEDFDAAAYAAMAGDIVRRVVARGRRAFVVGGTGLYIKALIYGLFEQGPSDAAVRERLRAQAQADGGEAMYRKLARIDPTAAGRIHPNDTYRTLRALEIYKISGKPLSVVQQRHGFREPRFTSLEIGLSWPRPILYDRINRRVDEMMAQGFLDEVRQLLAAGYTRDLKSMQSLGYRHLAAVIEGEAILDDALRTLKRDHRRYAKRQLTWFGAREGIHWLTPDQSAKAAKRIQTFFG</sequence>
<comment type="caution">
    <text evidence="10">Lacks conserved residue(s) required for the propagation of feature annotation.</text>
</comment>
<dbReference type="Gene3D" id="3.40.50.300">
    <property type="entry name" value="P-loop containing nucleotide triphosphate hydrolases"/>
    <property type="match status" value="1"/>
</dbReference>
<keyword evidence="8 10" id="KW-0460">Magnesium</keyword>
<organism evidence="14 15">
    <name type="scientific">Desulfosarcina ovata subsp. sediminis</name>
    <dbReference type="NCBI Taxonomy" id="885957"/>
    <lineage>
        <taxon>Bacteria</taxon>
        <taxon>Pseudomonadati</taxon>
        <taxon>Thermodesulfobacteriota</taxon>
        <taxon>Desulfobacteria</taxon>
        <taxon>Desulfobacterales</taxon>
        <taxon>Desulfosarcinaceae</taxon>
        <taxon>Desulfosarcina</taxon>
    </lineage>
</organism>
<dbReference type="EMBL" id="AP021876">
    <property type="protein sequence ID" value="BBO82207.1"/>
    <property type="molecule type" value="Genomic_DNA"/>
</dbReference>
<feature type="region of interest" description="Interaction with substrate tRNA" evidence="10">
    <location>
        <begin position="39"/>
        <end position="42"/>
    </location>
</feature>
<evidence type="ECO:0000313" key="14">
    <source>
        <dbReference type="EMBL" id="BBO82207.1"/>
    </source>
</evidence>
<evidence type="ECO:0000256" key="10">
    <source>
        <dbReference type="HAMAP-Rule" id="MF_00185"/>
    </source>
</evidence>
<dbReference type="AlphaFoldDB" id="A0A5K7ZP31"/>
<evidence type="ECO:0000256" key="4">
    <source>
        <dbReference type="ARBA" id="ARBA00022679"/>
    </source>
</evidence>
<dbReference type="GO" id="GO:0005524">
    <property type="term" value="F:ATP binding"/>
    <property type="evidence" value="ECO:0007669"/>
    <property type="project" value="UniProtKB-UniRule"/>
</dbReference>
<evidence type="ECO:0000256" key="12">
    <source>
        <dbReference type="RuleBase" id="RU003784"/>
    </source>
</evidence>
<evidence type="ECO:0000256" key="8">
    <source>
        <dbReference type="ARBA" id="ARBA00022842"/>
    </source>
</evidence>
<protein>
    <recommendedName>
        <fullName evidence="10">tRNA dimethylallyltransferase</fullName>
        <ecNumber evidence="10">2.5.1.75</ecNumber>
    </recommendedName>
    <alternativeName>
        <fullName evidence="10">Dimethylallyl diphosphate:tRNA dimethylallyltransferase</fullName>
        <shortName evidence="10">DMAPP:tRNA dimethylallyltransferase</shortName>
        <shortName evidence="10">DMATase</shortName>
    </alternativeName>
    <alternativeName>
        <fullName evidence="10">Isopentenyl-diphosphate:tRNA isopentenyltransferase</fullName>
        <shortName evidence="10">IPP transferase</shortName>
        <shortName evidence="10">IPPT</shortName>
        <shortName evidence="10">IPTase</shortName>
    </alternativeName>
</protein>
<evidence type="ECO:0000313" key="15">
    <source>
        <dbReference type="Proteomes" id="UP000425960"/>
    </source>
</evidence>
<dbReference type="NCBIfam" id="TIGR00174">
    <property type="entry name" value="miaA"/>
    <property type="match status" value="1"/>
</dbReference>
<dbReference type="RefSeq" id="WP_155322727.1">
    <property type="nucleotide sequence ID" value="NZ_AP021876.1"/>
</dbReference>